<dbReference type="EMBL" id="QWIU01000002">
    <property type="protein sequence ID" value="RNA61501.1"/>
    <property type="molecule type" value="Genomic_DNA"/>
</dbReference>
<dbReference type="GO" id="GO:0015485">
    <property type="term" value="F:cholesterol binding"/>
    <property type="evidence" value="ECO:0007669"/>
    <property type="project" value="InterPro"/>
</dbReference>
<dbReference type="OrthoDB" id="662759at2"/>
<evidence type="ECO:0000313" key="2">
    <source>
        <dbReference type="EMBL" id="RNA61501.1"/>
    </source>
</evidence>
<dbReference type="InterPro" id="IPR036359">
    <property type="entry name" value="Thiol_cytolysin_sf"/>
</dbReference>
<feature type="chain" id="PRO_5018057158" evidence="1">
    <location>
        <begin position="21"/>
        <end position="517"/>
    </location>
</feature>
<feature type="signal peptide" evidence="1">
    <location>
        <begin position="1"/>
        <end position="20"/>
    </location>
</feature>
<accession>A0A3M7TDD1</accession>
<dbReference type="SUPFAM" id="SSF56978">
    <property type="entry name" value="Perfringolysin"/>
    <property type="match status" value="1"/>
</dbReference>
<sequence>MKKIIFIMVAISMATLLSCANDLDKPGNERPLNRTPEQVINITSYGSYPSSLSKFKTLAKGATDTDDFTETREFQSSESIVLPHLQAYIFPGSLLKGNSIQNMDLKPISTSVKPVTVSMSIPALNKKTAFTIDQPSLSKTRQIVQDYIQTADFTQNGTLSYTVEQFTSYDELKVAFGSNVNTRSLFGKNSSSTNIEEGMISKRSGFYVKFYQTSFTLDMDIPAGSLVNDNNFDSGGVEPVYVSSISYGRMGVLSIETNEQADTAKKTINETFSKLFVNGESSLTQEEKNFLNGADFNLYLIGGSGVTAVQSFQGYAAFVNHIAKGTFSKSQPGVPIFCSYSYLNDNSPVKTTFKFDIKKKPVYVELKIENIENFRTTLGPTQFGKMGKLTLHYYDSRSRTKMIAPSYVKFKIKADRTATGDNILGIKSPFIDQYTYPREITLQNTGGDTFTNVSGFYSTSCIFDIANPNNATYCVNPLNIVLDSELRNFVNGQNMNQRAQYTYTILPDPSNSYIVIN</sequence>
<gene>
    <name evidence="2" type="ORF">D1631_05935</name>
</gene>
<comment type="caution">
    <text evidence="2">The sequence shown here is derived from an EMBL/GenBank/DDBJ whole genome shotgun (WGS) entry which is preliminary data.</text>
</comment>
<name>A0A3M7TDD1_9FLAO</name>
<dbReference type="InterPro" id="IPR001869">
    <property type="entry name" value="Thiol_cytolysin"/>
</dbReference>
<dbReference type="InterPro" id="IPR036363">
    <property type="entry name" value="Thiol_cytolysin_ab_sf"/>
</dbReference>
<organism evidence="2 3">
    <name type="scientific">Chryseobacterium nematophagum</name>
    <dbReference type="NCBI Taxonomy" id="2305228"/>
    <lineage>
        <taxon>Bacteria</taxon>
        <taxon>Pseudomonadati</taxon>
        <taxon>Bacteroidota</taxon>
        <taxon>Flavobacteriia</taxon>
        <taxon>Flavobacteriales</taxon>
        <taxon>Weeksellaceae</taxon>
        <taxon>Chryseobacterium group</taxon>
        <taxon>Chryseobacterium</taxon>
    </lineage>
</organism>
<evidence type="ECO:0000256" key="1">
    <source>
        <dbReference type="SAM" id="SignalP"/>
    </source>
</evidence>
<evidence type="ECO:0000313" key="3">
    <source>
        <dbReference type="Proteomes" id="UP000278775"/>
    </source>
</evidence>
<dbReference type="Gene3D" id="3.90.840.10">
    <property type="entry name" value="Thiol-activated cytolysin superfamily/Thiol-activated cytolysin, alpha-beta domain"/>
    <property type="match status" value="1"/>
</dbReference>
<proteinExistence type="predicted"/>
<reference evidence="2 3" key="1">
    <citation type="submission" date="2018-08" db="EMBL/GenBank/DDBJ databases">
        <title>Chryseobacterium nematophagum: a novel matrix digesting pathogen of nematodes.</title>
        <authorList>
            <person name="Page A."/>
            <person name="Roberts M."/>
            <person name="Felix M.-A."/>
            <person name="Weir W."/>
        </authorList>
    </citation>
    <scope>NUCLEOTIDE SEQUENCE [LARGE SCALE GENOMIC DNA]</scope>
    <source>
        <strain evidence="2 3">JUb129</strain>
    </source>
</reference>
<dbReference type="PROSITE" id="PS51257">
    <property type="entry name" value="PROKAR_LIPOPROTEIN"/>
    <property type="match status" value="1"/>
</dbReference>
<dbReference type="RefSeq" id="WP_122635642.1">
    <property type="nucleotide sequence ID" value="NZ_QWIU01000002.1"/>
</dbReference>
<dbReference type="Pfam" id="PF01289">
    <property type="entry name" value="Thiol_cytolysin"/>
    <property type="match status" value="1"/>
</dbReference>
<dbReference type="Gene3D" id="3.40.30.40">
    <property type="entry name" value="Perfringolysin"/>
    <property type="match status" value="1"/>
</dbReference>
<dbReference type="Proteomes" id="UP000278775">
    <property type="component" value="Unassembled WGS sequence"/>
</dbReference>
<dbReference type="AlphaFoldDB" id="A0A3M7TDD1"/>
<protein>
    <submittedName>
        <fullName evidence="2">Hemolysin</fullName>
    </submittedName>
</protein>
<keyword evidence="1" id="KW-0732">Signal</keyword>